<sequence length="442" mass="46737">MTHSYWPQITQALDLDATPFREVGRGALPSIHAVSDFASATIAAAGTALAALDGKSAEAVSIDRRLASLWFDFTLRPQGWEMPSVWDPIAGNYAAGDGFIRLHTNAPHHRDAALSVLGCAAVPAEVQAAVATWQAEALESAIVAAGGCAAAMRSAEAWQRHPQGRAVGAEPLVRWQDAEDCAPGKASLAGCRVLDLTRVLAGPVATRFLAGFGAQVLRIDPPHWSEPAAEAEVNLGKRCAGLDLHRAEDRKTFERLLASADILLHGYRPGALEGLGYGPEARRALNPGLIDVSLSAYGRSGPWGDRRGFDSLVQMSCGIAAEGMRQAGLDRPLPLPVQALDHGTGYLMAATALRGLARRAGGQTTRAELSLARTAECLMSATGSLTPQTPITATDADYTDSIEETGWGPAQRMSPPLTVNGQPPIWHLPSGPVRRHPATWTA</sequence>
<evidence type="ECO:0000313" key="2">
    <source>
        <dbReference type="EMBL" id="SEJ86601.1"/>
    </source>
</evidence>
<reference evidence="2 3" key="1">
    <citation type="submission" date="2016-10" db="EMBL/GenBank/DDBJ databases">
        <authorList>
            <person name="Varghese N."/>
            <person name="Submissions S."/>
        </authorList>
    </citation>
    <scope>NUCLEOTIDE SEQUENCE [LARGE SCALE GENOMIC DNA]</scope>
    <source>
        <strain evidence="2 3">FF3</strain>
    </source>
</reference>
<dbReference type="PANTHER" id="PTHR48228">
    <property type="entry name" value="SUCCINYL-COA--D-CITRAMALATE COA-TRANSFERASE"/>
    <property type="match status" value="1"/>
</dbReference>
<name>A0A975WC50_9RHOB</name>
<organism evidence="2 3">
    <name type="scientific">Marinovum algicola</name>
    <dbReference type="NCBI Taxonomy" id="42444"/>
    <lineage>
        <taxon>Bacteria</taxon>
        <taxon>Pseudomonadati</taxon>
        <taxon>Pseudomonadota</taxon>
        <taxon>Alphaproteobacteria</taxon>
        <taxon>Rhodobacterales</taxon>
        <taxon>Roseobacteraceae</taxon>
        <taxon>Marinovum</taxon>
    </lineage>
</organism>
<proteinExistence type="predicted"/>
<dbReference type="InterPro" id="IPR050509">
    <property type="entry name" value="CoA-transferase_III"/>
</dbReference>
<dbReference type="Pfam" id="PF02515">
    <property type="entry name" value="CoA_transf_3"/>
    <property type="match status" value="1"/>
</dbReference>
<dbReference type="EMBL" id="FNYY01000012">
    <property type="protein sequence ID" value="SEJ86601.1"/>
    <property type="molecule type" value="Genomic_DNA"/>
</dbReference>
<evidence type="ECO:0000313" key="3">
    <source>
        <dbReference type="Proteomes" id="UP000182932"/>
    </source>
</evidence>
<dbReference type="InterPro" id="IPR003673">
    <property type="entry name" value="CoA-Trfase_fam_III"/>
</dbReference>
<dbReference type="SUPFAM" id="SSF89796">
    <property type="entry name" value="CoA-transferase family III (CaiB/BaiF)"/>
    <property type="match status" value="2"/>
</dbReference>
<dbReference type="AlphaFoldDB" id="A0A975WC50"/>
<dbReference type="Gene3D" id="3.40.50.10540">
    <property type="entry name" value="Crotonobetainyl-coa:carnitine coa-transferase, domain 1"/>
    <property type="match status" value="1"/>
</dbReference>
<dbReference type="GeneID" id="80819455"/>
<dbReference type="RefSeq" id="WP_074837473.1">
    <property type="nucleotide sequence ID" value="NZ_CBDCHJ010000006.1"/>
</dbReference>
<protein>
    <submittedName>
        <fullName evidence="2">CoA-transferase family III</fullName>
    </submittedName>
</protein>
<evidence type="ECO:0000256" key="1">
    <source>
        <dbReference type="SAM" id="MobiDB-lite"/>
    </source>
</evidence>
<comment type="caution">
    <text evidence="2">The sequence shown here is derived from an EMBL/GenBank/DDBJ whole genome shotgun (WGS) entry which is preliminary data.</text>
</comment>
<dbReference type="Proteomes" id="UP000182932">
    <property type="component" value="Unassembled WGS sequence"/>
</dbReference>
<keyword evidence="3" id="KW-1185">Reference proteome</keyword>
<gene>
    <name evidence="2" type="ORF">SAMN04487940_11254</name>
</gene>
<dbReference type="InterPro" id="IPR023606">
    <property type="entry name" value="CoA-Trfase_III_dom_1_sf"/>
</dbReference>
<dbReference type="GO" id="GO:0003824">
    <property type="term" value="F:catalytic activity"/>
    <property type="evidence" value="ECO:0007669"/>
    <property type="project" value="InterPro"/>
</dbReference>
<accession>A0A975WC50</accession>
<feature type="compositionally biased region" description="Basic residues" evidence="1">
    <location>
        <begin position="433"/>
        <end position="442"/>
    </location>
</feature>
<feature type="region of interest" description="Disordered" evidence="1">
    <location>
        <begin position="401"/>
        <end position="442"/>
    </location>
</feature>
<dbReference type="PANTHER" id="PTHR48228:SF4">
    <property type="entry name" value="BLR3030 PROTEIN"/>
    <property type="match status" value="1"/>
</dbReference>